<sequence length="1307" mass="147895">MKIKDIQVDGFGVWTGLSVDSLDEGMTLFYGPNEAGKTTLMQFLRAMLYGFTPERRSRYLPPIYGGTPGGAIRVTGPGGGYEIRRHSQLTDSDMTGRLAVTGTDGLSQGQHRLSMLLGQIDEPIFTNVFAIGIRELQELSTLDDTSAADELYKLSSGLDRVSLVDVLRSLRAGRTELVGKTTNSDAEDDAAMNRLGSLLSRREKLRDEIHKLSGQTRRWSELATQRRTQSEEIESLRGRMVAWEREARCVEIATSVFEPWQTRAKIDAKIADIEGEVNLPDDAPSHLVQIEASIEERKAKVEEIRSRRRSLRDKAEQLPVNKRLFDLQGRIEAATQQATWVEALEEQIDRIDVQIEKARKLVTADADRLGLDEHEQSQIAEGDLTTLPDLSRQTLSTLTGPAKHVKEQSFLLKQARTEGKTHKERAEKQGAKLQDILSRAHATDLQQAIRRENDNISSLRHRIQLGTHLDKLTKHFRDLERESIELTTDEALPIDQMFQLGLPFLFGGVAVAYGLFNVCQITTFVARPNPTHGMLWILFGGMALFLFYLSREKGQRSTEADLDDCERQIESVRRQIREVESEREDHDSHLPSSNEALETRLRESESLLADLEEALPIYHAHEAAQQAYKASYARATRAADDLKTARREWTDTLDHLGLSTTLSPKSIRALGDGYEALQASLRRLHDLREERDQRRRERQTIAKRIETLYIEALDASEDAATAAKHASDQSDTHDERLANKDSRVLKRVSVESGDRVAGSLKSRSNPLDQLNHLHEELARQQHWIKQRRDLKAQDLQHKKQHAVHTSAIERAEQQRRALWAKCGVATAEQFYQIVDRRSTLAQLQDERDELDKQIRAMVGAAVQYDDVAREIEGVKSTDLERRWDSLTTRMSETETRISALQTAQGELAASMKQLGDDDRLMTARLELGCVERKLEQLARRWQTLAMASSLLEDVCGTFERERQPETLREASSFLHQLTDGKYTRIWTPLGTNQLKIDDSEGNSLPLEVLSRGTGEAVFIALRLSLAAAYARRGVMLPLVLDDVLVNFDGARAEYAARTLQTFAALGHQVMMFTCHAHIVEIFHKIGVQVRELPNQGTPGRAHVLAPPEEVEEEEYEVEAVEEEAYEEETFEDVVAAEEPQPVAEVAAEPIAAPPPAPLPIIRPASLVLEELKSTPLTAKPPKSRYQFAFERLHRQHRRRRTPKIKLERIEPIKAEPIPRVRIIHERLPAPVEEPQIPADTIGWAWFEREPADGHIDADEAAAQAARNQWLAEEDRVYETETADEPVRHSERNDSPSDENAWWQAEAR</sequence>
<dbReference type="InterPro" id="IPR027417">
    <property type="entry name" value="P-loop_NTPase"/>
</dbReference>
<organism evidence="5 6">
    <name type="scientific">Allorhodopirellula heiligendammensis</name>
    <dbReference type="NCBI Taxonomy" id="2714739"/>
    <lineage>
        <taxon>Bacteria</taxon>
        <taxon>Pseudomonadati</taxon>
        <taxon>Planctomycetota</taxon>
        <taxon>Planctomycetia</taxon>
        <taxon>Pirellulales</taxon>
        <taxon>Pirellulaceae</taxon>
        <taxon>Allorhodopirellula</taxon>
    </lineage>
</organism>
<dbReference type="PANTHER" id="PTHR41259">
    <property type="entry name" value="DOUBLE-STRAND BREAK REPAIR RAD50 ATPASE, PUTATIVE-RELATED"/>
    <property type="match status" value="1"/>
</dbReference>
<dbReference type="OrthoDB" id="9764467at2"/>
<proteinExistence type="predicted"/>
<dbReference type="Proteomes" id="UP000319908">
    <property type="component" value="Unassembled WGS sequence"/>
</dbReference>
<feature type="region of interest" description="Disordered" evidence="2">
    <location>
        <begin position="1272"/>
        <end position="1307"/>
    </location>
</feature>
<dbReference type="RefSeq" id="WP_146406401.1">
    <property type="nucleotide sequence ID" value="NZ_SJPU01000001.1"/>
</dbReference>
<name>A0A5C6C651_9BACT</name>
<feature type="compositionally biased region" description="Basic and acidic residues" evidence="2">
    <location>
        <begin position="1272"/>
        <end position="1294"/>
    </location>
</feature>
<dbReference type="Gene3D" id="3.40.50.300">
    <property type="entry name" value="P-loop containing nucleotide triphosphate hydrolases"/>
    <property type="match status" value="2"/>
</dbReference>
<dbReference type="EMBL" id="SJPU01000001">
    <property type="protein sequence ID" value="TWU19628.1"/>
    <property type="molecule type" value="Genomic_DNA"/>
</dbReference>
<feature type="coiled-coil region" evidence="1">
    <location>
        <begin position="442"/>
        <end position="489"/>
    </location>
</feature>
<evidence type="ECO:0000256" key="1">
    <source>
        <dbReference type="SAM" id="Coils"/>
    </source>
</evidence>
<comment type="caution">
    <text evidence="5">The sequence shown here is derived from an EMBL/GenBank/DDBJ whole genome shotgun (WGS) entry which is preliminary data.</text>
</comment>
<dbReference type="SUPFAM" id="SSF52540">
    <property type="entry name" value="P-loop containing nucleoside triphosphate hydrolases"/>
    <property type="match status" value="1"/>
</dbReference>
<feature type="transmembrane region" description="Helical" evidence="3">
    <location>
        <begin position="504"/>
        <end position="526"/>
    </location>
</feature>
<feature type="region of interest" description="Disordered" evidence="2">
    <location>
        <begin position="720"/>
        <end position="742"/>
    </location>
</feature>
<feature type="coiled-coil region" evidence="1">
    <location>
        <begin position="287"/>
        <end position="314"/>
    </location>
</feature>
<evidence type="ECO:0000256" key="2">
    <source>
        <dbReference type="SAM" id="MobiDB-lite"/>
    </source>
</evidence>
<dbReference type="Pfam" id="PF13514">
    <property type="entry name" value="AAA_27"/>
    <property type="match status" value="1"/>
</dbReference>
<accession>A0A5C6C651</accession>
<keyword evidence="1" id="KW-0175">Coiled coil</keyword>
<evidence type="ECO:0000256" key="3">
    <source>
        <dbReference type="SAM" id="Phobius"/>
    </source>
</evidence>
<feature type="coiled-coil region" evidence="1">
    <location>
        <begin position="833"/>
        <end position="860"/>
    </location>
</feature>
<keyword evidence="6" id="KW-1185">Reference proteome</keyword>
<dbReference type="PANTHER" id="PTHR41259:SF1">
    <property type="entry name" value="DOUBLE-STRAND BREAK REPAIR RAD50 ATPASE, PUTATIVE-RELATED"/>
    <property type="match status" value="1"/>
</dbReference>
<feature type="coiled-coil region" evidence="1">
    <location>
        <begin position="195"/>
        <end position="246"/>
    </location>
</feature>
<feature type="coiled-coil region" evidence="1">
    <location>
        <begin position="677"/>
        <end position="704"/>
    </location>
</feature>
<dbReference type="InterPro" id="IPR038734">
    <property type="entry name" value="YhaN_AAA"/>
</dbReference>
<feature type="coiled-coil region" evidence="1">
    <location>
        <begin position="555"/>
        <end position="614"/>
    </location>
</feature>
<feature type="compositionally biased region" description="Basic and acidic residues" evidence="2">
    <location>
        <begin position="725"/>
        <end position="742"/>
    </location>
</feature>
<reference evidence="5 6" key="1">
    <citation type="journal article" date="2020" name="Antonie Van Leeuwenhoek">
        <title>Rhodopirellula heiligendammensis sp. nov., Rhodopirellula pilleata sp. nov., and Rhodopirellula solitaria sp. nov. isolated from natural or artificial marine surfaces in Northern Germany and California, USA, and emended description of the genus Rhodopirellula.</title>
        <authorList>
            <person name="Kallscheuer N."/>
            <person name="Wiegand S."/>
            <person name="Jogler M."/>
            <person name="Boedeker C."/>
            <person name="Peeters S.H."/>
            <person name="Rast P."/>
            <person name="Heuer A."/>
            <person name="Jetten M.S.M."/>
            <person name="Rohde M."/>
            <person name="Jogler C."/>
        </authorList>
    </citation>
    <scope>NUCLEOTIDE SEQUENCE [LARGE SCALE GENOMIC DNA]</scope>
    <source>
        <strain evidence="5 6">Poly21</strain>
    </source>
</reference>
<protein>
    <recommendedName>
        <fullName evidence="4">YhaN AAA domain-containing protein</fullName>
    </recommendedName>
</protein>
<evidence type="ECO:0000313" key="5">
    <source>
        <dbReference type="EMBL" id="TWU19628.1"/>
    </source>
</evidence>
<gene>
    <name evidence="5" type="ORF">Poly21_18030</name>
</gene>
<keyword evidence="3" id="KW-0472">Membrane</keyword>
<feature type="domain" description="YhaN AAA" evidence="4">
    <location>
        <begin position="1"/>
        <end position="193"/>
    </location>
</feature>
<keyword evidence="3" id="KW-0812">Transmembrane</keyword>
<evidence type="ECO:0000313" key="6">
    <source>
        <dbReference type="Proteomes" id="UP000319908"/>
    </source>
</evidence>
<feature type="transmembrane region" description="Helical" evidence="3">
    <location>
        <begin position="533"/>
        <end position="550"/>
    </location>
</feature>
<keyword evidence="3" id="KW-1133">Transmembrane helix</keyword>
<evidence type="ECO:0000259" key="4">
    <source>
        <dbReference type="Pfam" id="PF13514"/>
    </source>
</evidence>